<protein>
    <recommendedName>
        <fullName evidence="2">DUF4283 domain-containing protein</fullName>
    </recommendedName>
</protein>
<dbReference type="InterPro" id="IPR025558">
    <property type="entry name" value="DUF4283"/>
</dbReference>
<feature type="compositionally biased region" description="Polar residues" evidence="1">
    <location>
        <begin position="16"/>
        <end position="28"/>
    </location>
</feature>
<dbReference type="AlphaFoldDB" id="A0A5J5BGA1"/>
<dbReference type="Pfam" id="PF14111">
    <property type="entry name" value="DUF4283"/>
    <property type="match status" value="1"/>
</dbReference>
<dbReference type="Proteomes" id="UP000325577">
    <property type="component" value="Linkage Group LG12"/>
</dbReference>
<evidence type="ECO:0000313" key="4">
    <source>
        <dbReference type="Proteomes" id="UP000325577"/>
    </source>
</evidence>
<accession>A0A5J5BGA1</accession>
<organism evidence="3 4">
    <name type="scientific">Nyssa sinensis</name>
    <dbReference type="NCBI Taxonomy" id="561372"/>
    <lineage>
        <taxon>Eukaryota</taxon>
        <taxon>Viridiplantae</taxon>
        <taxon>Streptophyta</taxon>
        <taxon>Embryophyta</taxon>
        <taxon>Tracheophyta</taxon>
        <taxon>Spermatophyta</taxon>
        <taxon>Magnoliopsida</taxon>
        <taxon>eudicotyledons</taxon>
        <taxon>Gunneridae</taxon>
        <taxon>Pentapetalae</taxon>
        <taxon>asterids</taxon>
        <taxon>Cornales</taxon>
        <taxon>Nyssaceae</taxon>
        <taxon>Nyssa</taxon>
    </lineage>
</organism>
<dbReference type="PANTHER" id="PTHR31286">
    <property type="entry name" value="GLYCINE-RICH CELL WALL STRUCTURAL PROTEIN 1.8-LIKE"/>
    <property type="match status" value="1"/>
</dbReference>
<evidence type="ECO:0000256" key="1">
    <source>
        <dbReference type="SAM" id="MobiDB-lite"/>
    </source>
</evidence>
<dbReference type="InterPro" id="IPR040256">
    <property type="entry name" value="At4g02000-like"/>
</dbReference>
<sequence>MEGAILPEKEEHPSLAQETYQKGDQPQPKSFREALVAGKKVIRFYNPDLDEANLHEEMEFLLSEEEEEERPDAINNEEGDSPFPKIKLTSRTIKRIRQPWNNCLIVKLLGKPVGYKMLITRVARLWSLQGDFEAIDLGFGFFLFKFDMVEDCVHVFSECPWIIMDQYLTVRRWKLDLPTSSAEVMITAMWIHFPGLPIEYYDEKVLLDNGEWNMANIVTPIPDDVKQMIKATPIARETSLMDSLVWMGAQC</sequence>
<gene>
    <name evidence="3" type="ORF">F0562_023277</name>
</gene>
<dbReference type="OrthoDB" id="1746415at2759"/>
<feature type="region of interest" description="Disordered" evidence="1">
    <location>
        <begin position="1"/>
        <end position="29"/>
    </location>
</feature>
<feature type="domain" description="DUF4283" evidence="2">
    <location>
        <begin position="99"/>
        <end position="176"/>
    </location>
</feature>
<name>A0A5J5BGA1_9ASTE</name>
<dbReference type="EMBL" id="CM018035">
    <property type="protein sequence ID" value="KAA8542125.1"/>
    <property type="molecule type" value="Genomic_DNA"/>
</dbReference>
<keyword evidence="4" id="KW-1185">Reference proteome</keyword>
<proteinExistence type="predicted"/>
<dbReference type="PANTHER" id="PTHR31286:SF171">
    <property type="entry name" value="CCHC-TYPE DOMAIN-CONTAINING PROTEIN"/>
    <property type="match status" value="1"/>
</dbReference>
<reference evidence="3 4" key="1">
    <citation type="submission" date="2019-09" db="EMBL/GenBank/DDBJ databases">
        <title>A chromosome-level genome assembly of the Chinese tupelo Nyssa sinensis.</title>
        <authorList>
            <person name="Yang X."/>
            <person name="Kang M."/>
            <person name="Yang Y."/>
            <person name="Xiong H."/>
            <person name="Wang M."/>
            <person name="Zhang Z."/>
            <person name="Wang Z."/>
            <person name="Wu H."/>
            <person name="Ma T."/>
            <person name="Liu J."/>
            <person name="Xi Z."/>
        </authorList>
    </citation>
    <scope>NUCLEOTIDE SEQUENCE [LARGE SCALE GENOMIC DNA]</scope>
    <source>
        <strain evidence="3">J267</strain>
        <tissue evidence="3">Leaf</tissue>
    </source>
</reference>
<evidence type="ECO:0000313" key="3">
    <source>
        <dbReference type="EMBL" id="KAA8542125.1"/>
    </source>
</evidence>
<evidence type="ECO:0000259" key="2">
    <source>
        <dbReference type="Pfam" id="PF14111"/>
    </source>
</evidence>